<keyword evidence="1" id="KW-1133">Transmembrane helix</keyword>
<feature type="domain" description="Glycosyltransferase 2-like" evidence="2">
    <location>
        <begin position="4"/>
        <end position="101"/>
    </location>
</feature>
<dbReference type="PANTHER" id="PTHR10859">
    <property type="entry name" value="GLYCOSYL TRANSFERASE"/>
    <property type="match status" value="1"/>
</dbReference>
<keyword evidence="1" id="KW-0812">Transmembrane</keyword>
<dbReference type="GO" id="GO:0006487">
    <property type="term" value="P:protein N-linked glycosylation"/>
    <property type="evidence" value="ECO:0007669"/>
    <property type="project" value="TreeGrafter"/>
</dbReference>
<accession>T1A4P0</accession>
<evidence type="ECO:0000256" key="1">
    <source>
        <dbReference type="SAM" id="Phobius"/>
    </source>
</evidence>
<protein>
    <submittedName>
        <fullName evidence="3">Glycosyl transferase family protein</fullName>
    </submittedName>
</protein>
<dbReference type="InterPro" id="IPR029044">
    <property type="entry name" value="Nucleotide-diphossugar_trans"/>
</dbReference>
<proteinExistence type="predicted"/>
<keyword evidence="3" id="KW-0808">Transferase</keyword>
<feature type="non-terminal residue" evidence="3">
    <location>
        <position position="1"/>
    </location>
</feature>
<dbReference type="PANTHER" id="PTHR10859:SF91">
    <property type="entry name" value="DOLICHYL-PHOSPHATE BETA-GLUCOSYLTRANSFERASE"/>
    <property type="match status" value="1"/>
</dbReference>
<feature type="transmembrane region" description="Helical" evidence="1">
    <location>
        <begin position="104"/>
        <end position="124"/>
    </location>
</feature>
<evidence type="ECO:0000313" key="3">
    <source>
        <dbReference type="EMBL" id="EQD35854.1"/>
    </source>
</evidence>
<reference evidence="3" key="2">
    <citation type="journal article" date="2014" name="ISME J.">
        <title>Microbial stratification in low pH oxic and suboxic macroscopic growths along an acid mine drainage.</title>
        <authorList>
            <person name="Mendez-Garcia C."/>
            <person name="Mesa V."/>
            <person name="Sprenger R.R."/>
            <person name="Richter M."/>
            <person name="Diez M.S."/>
            <person name="Solano J."/>
            <person name="Bargiela R."/>
            <person name="Golyshina O.V."/>
            <person name="Manteca A."/>
            <person name="Ramos J.L."/>
            <person name="Gallego J.R."/>
            <person name="Llorente I."/>
            <person name="Martins Dos Santos V.A."/>
            <person name="Jensen O.N."/>
            <person name="Pelaez A.I."/>
            <person name="Sanchez J."/>
            <person name="Ferrer M."/>
        </authorList>
    </citation>
    <scope>NUCLEOTIDE SEQUENCE</scope>
</reference>
<feature type="transmembrane region" description="Helical" evidence="1">
    <location>
        <begin position="144"/>
        <end position="163"/>
    </location>
</feature>
<reference evidence="3" key="1">
    <citation type="submission" date="2013-08" db="EMBL/GenBank/DDBJ databases">
        <authorList>
            <person name="Mendez C."/>
            <person name="Richter M."/>
            <person name="Ferrer M."/>
            <person name="Sanchez J."/>
        </authorList>
    </citation>
    <scope>NUCLEOTIDE SEQUENCE</scope>
</reference>
<gene>
    <name evidence="3" type="ORF">B1B_16727</name>
</gene>
<dbReference type="AlphaFoldDB" id="T1A4P0"/>
<sequence>QENTGRSGKGNAVKRALKMVDGDFTLLMDADNSVSVRDILGKIALTKEADVVILSRYKGSNGIPFVRRIISRGFNQLLHIFLKLDISDTQSGYKIISTKRFKEAMSKVSVTNTFFDVALLYYLQKSGSSIVETDVSYQHNYGSTFHPIGLVIGLGVSLLAFIIRRSKFYDKIPKSLVSLYYRKFRWI</sequence>
<name>T1A4P0_9ZZZZ</name>
<evidence type="ECO:0000259" key="2">
    <source>
        <dbReference type="Pfam" id="PF00535"/>
    </source>
</evidence>
<organism evidence="3">
    <name type="scientific">mine drainage metagenome</name>
    <dbReference type="NCBI Taxonomy" id="410659"/>
    <lineage>
        <taxon>unclassified sequences</taxon>
        <taxon>metagenomes</taxon>
        <taxon>ecological metagenomes</taxon>
    </lineage>
</organism>
<comment type="caution">
    <text evidence="3">The sequence shown here is derived from an EMBL/GenBank/DDBJ whole genome shotgun (WGS) entry which is preliminary data.</text>
</comment>
<dbReference type="GO" id="GO:0016740">
    <property type="term" value="F:transferase activity"/>
    <property type="evidence" value="ECO:0007669"/>
    <property type="project" value="UniProtKB-KW"/>
</dbReference>
<dbReference type="Pfam" id="PF00535">
    <property type="entry name" value="Glycos_transf_2"/>
    <property type="match status" value="1"/>
</dbReference>
<dbReference type="Gene3D" id="3.90.550.10">
    <property type="entry name" value="Spore Coat Polysaccharide Biosynthesis Protein SpsA, Chain A"/>
    <property type="match status" value="1"/>
</dbReference>
<dbReference type="SUPFAM" id="SSF53448">
    <property type="entry name" value="Nucleotide-diphospho-sugar transferases"/>
    <property type="match status" value="1"/>
</dbReference>
<keyword evidence="1" id="KW-0472">Membrane</keyword>
<dbReference type="EMBL" id="AUZY01011147">
    <property type="protein sequence ID" value="EQD35854.1"/>
    <property type="molecule type" value="Genomic_DNA"/>
</dbReference>
<dbReference type="InterPro" id="IPR001173">
    <property type="entry name" value="Glyco_trans_2-like"/>
</dbReference>